<keyword evidence="2" id="KW-0418">Kinase</keyword>
<name>A0A0E3QJU8_METBA</name>
<keyword evidence="2" id="KW-0808">Transferase</keyword>
<dbReference type="PATRIC" id="fig|1434109.4.peg.1343"/>
<dbReference type="HOGENOM" id="CLU_910924_0_0_2"/>
<dbReference type="EMBL" id="CP009526">
    <property type="protein sequence ID" value="AKB50338.1"/>
    <property type="molecule type" value="Genomic_DNA"/>
</dbReference>
<reference evidence="2 3" key="1">
    <citation type="submission" date="2014-07" db="EMBL/GenBank/DDBJ databases">
        <title>Methanogenic archaea and the global carbon cycle.</title>
        <authorList>
            <person name="Henriksen J.R."/>
            <person name="Luke J."/>
            <person name="Reinhart S."/>
            <person name="Benedict M.N."/>
            <person name="Youngblut N.D."/>
            <person name="Metcalf M.E."/>
            <person name="Whitaker R.J."/>
            <person name="Metcalf W.W."/>
        </authorList>
    </citation>
    <scope>NUCLEOTIDE SEQUENCE [LARGE SCALE GENOMIC DNA]</scope>
    <source>
        <strain evidence="2 3">Wiesmoor</strain>
    </source>
</reference>
<gene>
    <name evidence="2" type="ORF">MSBRW_1085</name>
</gene>
<accession>A0A0E3QJU8</accession>
<dbReference type="GO" id="GO:0016301">
    <property type="term" value="F:kinase activity"/>
    <property type="evidence" value="ECO:0007669"/>
    <property type="project" value="UniProtKB-KW"/>
</dbReference>
<dbReference type="Pfam" id="PF10114">
    <property type="entry name" value="PocR"/>
    <property type="match status" value="1"/>
</dbReference>
<protein>
    <submittedName>
        <fullName evidence="2">Sensory transduction histidine kinase</fullName>
    </submittedName>
</protein>
<feature type="domain" description="PocR" evidence="1">
    <location>
        <begin position="175"/>
        <end position="319"/>
    </location>
</feature>
<dbReference type="KEGG" id="mbw:MSBRW_1085"/>
<organism evidence="2 3">
    <name type="scientific">Methanosarcina barkeri str. Wiesmoor</name>
    <dbReference type="NCBI Taxonomy" id="1434109"/>
    <lineage>
        <taxon>Archaea</taxon>
        <taxon>Methanobacteriati</taxon>
        <taxon>Methanobacteriota</taxon>
        <taxon>Stenosarchaea group</taxon>
        <taxon>Methanomicrobia</taxon>
        <taxon>Methanosarcinales</taxon>
        <taxon>Methanosarcinaceae</taxon>
        <taxon>Methanosarcina</taxon>
    </lineage>
</organism>
<proteinExistence type="predicted"/>
<sequence length="320" mass="37927">MHTTSFSLNLIRIGNMSLTQYLHMIFTYNVPNQLNFWHILLTRYLHMIFTYRTYYQFSDWNKLLPRYLQTFVSILVLADVTIKLSKDIYKTRALQKNRKGLLELNWTIPRWVSEKSHLGFDKCCTLLDGFYINQNIIKQKQVENVLSKSKQCIMRVLWSVLLSTKKTENLEVNNIIETQIIQSPMNDFYKRSSVPIAMVDLKGNVLAGVGWQDTLIRFYSVYPKDCKRCMENDEKLFMNVSPGEFKIYRSQTNIWCIVTPFMIGDVHVANIFTGQFFFECEAIDYEFFRSWARKYGFDEEKSIEMLEKVPRLSKKDVDKC</sequence>
<evidence type="ECO:0000313" key="3">
    <source>
        <dbReference type="Proteomes" id="UP000033038"/>
    </source>
</evidence>
<evidence type="ECO:0000259" key="1">
    <source>
        <dbReference type="Pfam" id="PF10114"/>
    </source>
</evidence>
<evidence type="ECO:0000313" key="2">
    <source>
        <dbReference type="EMBL" id="AKB50338.1"/>
    </source>
</evidence>
<dbReference type="AlphaFoldDB" id="A0A0E3QJU8"/>
<dbReference type="Proteomes" id="UP000033038">
    <property type="component" value="Chromosome"/>
</dbReference>
<dbReference type="InterPro" id="IPR018771">
    <property type="entry name" value="PocR_dom"/>
</dbReference>